<feature type="non-terminal residue" evidence="2">
    <location>
        <position position="1"/>
    </location>
</feature>
<dbReference type="EMBL" id="MU069444">
    <property type="protein sequence ID" value="KAF5843334.1"/>
    <property type="molecule type" value="Genomic_DNA"/>
</dbReference>
<keyword evidence="3" id="KW-1185">Reference proteome</keyword>
<dbReference type="InterPro" id="IPR036188">
    <property type="entry name" value="FAD/NAD-bd_sf"/>
</dbReference>
<name>A0ABQ7H904_DUNSA</name>
<evidence type="ECO:0000313" key="3">
    <source>
        <dbReference type="Proteomes" id="UP000815325"/>
    </source>
</evidence>
<evidence type="ECO:0000259" key="1">
    <source>
        <dbReference type="Pfam" id="PF01266"/>
    </source>
</evidence>
<accession>A0ABQ7H904</accession>
<proteinExistence type="predicted"/>
<dbReference type="Gene3D" id="3.50.50.60">
    <property type="entry name" value="FAD/NAD(P)-binding domain"/>
    <property type="match status" value="1"/>
</dbReference>
<dbReference type="Proteomes" id="UP000815325">
    <property type="component" value="Unassembled WGS sequence"/>
</dbReference>
<organism evidence="2 3">
    <name type="scientific">Dunaliella salina</name>
    <name type="common">Green alga</name>
    <name type="synonym">Protococcus salinus</name>
    <dbReference type="NCBI Taxonomy" id="3046"/>
    <lineage>
        <taxon>Eukaryota</taxon>
        <taxon>Viridiplantae</taxon>
        <taxon>Chlorophyta</taxon>
        <taxon>core chlorophytes</taxon>
        <taxon>Chlorophyceae</taxon>
        <taxon>CS clade</taxon>
        <taxon>Chlamydomonadales</taxon>
        <taxon>Dunaliellaceae</taxon>
        <taxon>Dunaliella</taxon>
    </lineage>
</organism>
<evidence type="ECO:0000313" key="2">
    <source>
        <dbReference type="EMBL" id="KAF5843334.1"/>
    </source>
</evidence>
<protein>
    <submittedName>
        <fullName evidence="2">FAD dependent oxidoreductase-domain-containing protein</fullName>
    </submittedName>
</protein>
<reference evidence="2" key="1">
    <citation type="submission" date="2017-08" db="EMBL/GenBank/DDBJ databases">
        <authorList>
            <person name="Polle J.E."/>
            <person name="Barry K."/>
            <person name="Cushman J."/>
            <person name="Schmutz J."/>
            <person name="Tran D."/>
            <person name="Hathwaick L.T."/>
            <person name="Yim W.C."/>
            <person name="Jenkins J."/>
            <person name="Mckie-Krisberg Z.M."/>
            <person name="Prochnik S."/>
            <person name="Lindquist E."/>
            <person name="Dockter R.B."/>
            <person name="Adam C."/>
            <person name="Molina H."/>
            <person name="Bunkerborg J."/>
            <person name="Jin E."/>
            <person name="Buchheim M."/>
            <person name="Magnuson J."/>
        </authorList>
    </citation>
    <scope>NUCLEOTIDE SEQUENCE</scope>
    <source>
        <strain evidence="2">CCAP 19/18</strain>
    </source>
</reference>
<feature type="domain" description="FAD dependent oxidoreductase" evidence="1">
    <location>
        <begin position="22"/>
        <end position="97"/>
    </location>
</feature>
<sequence length="118" mass="12124">LLNPPPSPPGNSPVHFAVCQVTVEDDRCANLARAAVSLSSMLQDSSVTARQACNLPVGPDAAPVIGAVPGVQGVYVATGHSCWGILNGPATGKALAEQIVYGRSMSVDLKPFSPARFL</sequence>
<dbReference type="Pfam" id="PF01266">
    <property type="entry name" value="DAO"/>
    <property type="match status" value="1"/>
</dbReference>
<gene>
    <name evidence="2" type="ORF">DUNSADRAFT_17912</name>
</gene>
<dbReference type="PANTHER" id="PTHR13847">
    <property type="entry name" value="SARCOSINE DEHYDROGENASE-RELATED"/>
    <property type="match status" value="1"/>
</dbReference>
<dbReference type="SUPFAM" id="SSF51905">
    <property type="entry name" value="FAD/NAD(P)-binding domain"/>
    <property type="match status" value="1"/>
</dbReference>
<comment type="caution">
    <text evidence="2">The sequence shown here is derived from an EMBL/GenBank/DDBJ whole genome shotgun (WGS) entry which is preliminary data.</text>
</comment>
<dbReference type="InterPro" id="IPR006076">
    <property type="entry name" value="FAD-dep_OxRdtase"/>
</dbReference>
<dbReference type="PANTHER" id="PTHR13847:SF150">
    <property type="entry name" value="OXIDOREDUCTASE TDA3-RELATED"/>
    <property type="match status" value="1"/>
</dbReference>